<name>A0A1Y0D1A2_9GAMM</name>
<reference evidence="1 2" key="1">
    <citation type="journal article" date="2014" name="Int. J. Syst. Evol. Microbiol.">
        <title>Oceanisphaera profunda sp. nov., a marine bacterium isolated from deep-sea sediment, and emended description of the genus Oceanisphaera.</title>
        <authorList>
            <person name="Xu Z."/>
            <person name="Zhang X.Y."/>
            <person name="Su H.N."/>
            <person name="Yu Z.C."/>
            <person name="Liu C."/>
            <person name="Li H."/>
            <person name="Chen X.L."/>
            <person name="Song X.Y."/>
            <person name="Xie B.B."/>
            <person name="Qin Q.L."/>
            <person name="Zhou B.C."/>
            <person name="Shi M."/>
            <person name="Huang Y."/>
            <person name="Zhang Y.Z."/>
        </authorList>
    </citation>
    <scope>NUCLEOTIDE SEQUENCE [LARGE SCALE GENOMIC DNA]</scope>
    <source>
        <strain evidence="1 2">SM1222</strain>
    </source>
</reference>
<dbReference type="AlphaFoldDB" id="A0A1Y0D1A2"/>
<proteinExistence type="predicted"/>
<evidence type="ECO:0000313" key="2">
    <source>
        <dbReference type="Proteomes" id="UP000243937"/>
    </source>
</evidence>
<keyword evidence="2" id="KW-1185">Reference proteome</keyword>
<dbReference type="InterPro" id="IPR043129">
    <property type="entry name" value="ATPase_NBD"/>
</dbReference>
<dbReference type="RefSeq" id="WP_087034381.1">
    <property type="nucleotide sequence ID" value="NZ_CP021377.1"/>
</dbReference>
<dbReference type="Gene3D" id="3.30.420.40">
    <property type="match status" value="2"/>
</dbReference>
<accession>A0A1Y0D1A2</accession>
<sequence length="288" mass="32117">MELLPRWLKPARATSAVGIYLTPSNLLAIDEHDPTVVVERSVGQGEAVSVALRAMIEEQAWQGRLLSLALSRHWYKQTQMEKPAIPDEELAQALPWCMRELVEEPIESLLFDYIDLPTGPAGQQRIAVYSSEQEAVARIVQAVTPVCEIATIGVDELALANLLAPEERGLLLYKVPGQELTLIFIHQRQWHFSRTIRGFQALDDEQMSVDQFVFDNLLLELQRSIDYAVGQLKLNAPENWYLALPQRVTPAITDAISQVFDIKPTSLTSDTLAPISLPALGILKEGQA</sequence>
<dbReference type="KEGG" id="opf:CBP31_00500"/>
<protein>
    <submittedName>
        <fullName evidence="1">MSHA biogenesis protein MshI</fullName>
    </submittedName>
</protein>
<evidence type="ECO:0000313" key="1">
    <source>
        <dbReference type="EMBL" id="ART81298.1"/>
    </source>
</evidence>
<dbReference type="EMBL" id="CP021377">
    <property type="protein sequence ID" value="ART81298.1"/>
    <property type="molecule type" value="Genomic_DNA"/>
</dbReference>
<dbReference type="Proteomes" id="UP000243937">
    <property type="component" value="Chromosome"/>
</dbReference>
<dbReference type="OrthoDB" id="5296002at2"/>
<gene>
    <name evidence="1" type="ORF">CBP31_00500</name>
</gene>
<dbReference type="Gene3D" id="3.30.1490.300">
    <property type="match status" value="1"/>
</dbReference>
<organism evidence="1 2">
    <name type="scientific">Oceanisphaera profunda</name>
    <dbReference type="NCBI Taxonomy" id="1416627"/>
    <lineage>
        <taxon>Bacteria</taxon>
        <taxon>Pseudomonadati</taxon>
        <taxon>Pseudomonadota</taxon>
        <taxon>Gammaproteobacteria</taxon>
        <taxon>Aeromonadales</taxon>
        <taxon>Aeromonadaceae</taxon>
        <taxon>Oceanisphaera</taxon>
    </lineage>
</organism>
<dbReference type="SUPFAM" id="SSF53067">
    <property type="entry name" value="Actin-like ATPase domain"/>
    <property type="match status" value="1"/>
</dbReference>